<reference key="1">
    <citation type="submission" date="2019-01" db="UniProtKB">
        <authorList>
            <consortium name="RefSeq"/>
        </authorList>
    </citation>
    <scope>IDENTIFICATION</scope>
</reference>
<accession>A0A3Q7T2L2</accession>
<dbReference type="InterPro" id="IPR042869">
    <property type="entry name" value="ARHGAP11A/B"/>
</dbReference>
<dbReference type="GeneID" id="112919918"/>
<dbReference type="PANTHER" id="PTHR15670:SF4">
    <property type="entry name" value="RHO GTPASE-ACTIVATING PROTEIN 11A"/>
    <property type="match status" value="1"/>
</dbReference>
<keyword evidence="4" id="KW-1185">Reference proteome</keyword>
<feature type="compositionally biased region" description="Polar residues" evidence="1">
    <location>
        <begin position="943"/>
        <end position="952"/>
    </location>
</feature>
<dbReference type="SMART" id="SM00324">
    <property type="entry name" value="RhoGAP"/>
    <property type="match status" value="1"/>
</dbReference>
<dbReference type="Proteomes" id="UP001652641">
    <property type="component" value="Chromosome 15"/>
</dbReference>
<dbReference type="Pfam" id="PF00620">
    <property type="entry name" value="RhoGAP"/>
    <property type="match status" value="1"/>
</dbReference>
<evidence type="ECO:0000256" key="2">
    <source>
        <dbReference type="SAM" id="SignalP"/>
    </source>
</evidence>
<gene>
    <name evidence="5" type="primary">ARHGAP11A</name>
</gene>
<feature type="domain" description="Rho-GAP" evidence="3">
    <location>
        <begin position="49"/>
        <end position="239"/>
    </location>
</feature>
<dbReference type="KEGG" id="vvp:112919918"/>
<dbReference type="PANTHER" id="PTHR15670">
    <property type="entry name" value="RHO GTPASE ACTIVATING PROTEIN 11A"/>
    <property type="match status" value="1"/>
</dbReference>
<dbReference type="Gene3D" id="1.10.555.10">
    <property type="entry name" value="Rho GTPase activation protein"/>
    <property type="match status" value="1"/>
</dbReference>
<keyword evidence="2" id="KW-0732">Signal</keyword>
<dbReference type="RefSeq" id="XP_025854197.2">
    <property type="nucleotide sequence ID" value="XM_025998412.2"/>
</dbReference>
<dbReference type="InterPro" id="IPR008936">
    <property type="entry name" value="Rho_GTPase_activation_prot"/>
</dbReference>
<reference evidence="5" key="2">
    <citation type="submission" date="2025-08" db="UniProtKB">
        <authorList>
            <consortium name="RefSeq"/>
        </authorList>
    </citation>
    <scope>IDENTIFICATION</scope>
    <source>
        <tissue evidence="5">Cell line</tissue>
    </source>
</reference>
<dbReference type="PROSITE" id="PS50238">
    <property type="entry name" value="RHOGAP"/>
    <property type="match status" value="1"/>
</dbReference>
<feature type="region of interest" description="Disordered" evidence="1">
    <location>
        <begin position="721"/>
        <end position="753"/>
    </location>
</feature>
<dbReference type="AlphaFoldDB" id="A0A3Q7T2L2"/>
<dbReference type="GO" id="GO:0007165">
    <property type="term" value="P:signal transduction"/>
    <property type="evidence" value="ECO:0007669"/>
    <property type="project" value="InterPro"/>
</dbReference>
<dbReference type="SUPFAM" id="SSF48350">
    <property type="entry name" value="GTPase activation domain, GAP"/>
    <property type="match status" value="1"/>
</dbReference>
<dbReference type="CDD" id="cd04394">
    <property type="entry name" value="RhoGAP-ARHGAP11A"/>
    <property type="match status" value="1"/>
</dbReference>
<evidence type="ECO:0000313" key="5">
    <source>
        <dbReference type="RefSeq" id="XP_025854197.2"/>
    </source>
</evidence>
<protein>
    <submittedName>
        <fullName evidence="5">Rho GTPase-activating protein 11A isoform X1</fullName>
    </submittedName>
</protein>
<dbReference type="InterPro" id="IPR000198">
    <property type="entry name" value="RhoGAP_dom"/>
</dbReference>
<feature type="region of interest" description="Disordered" evidence="1">
    <location>
        <begin position="940"/>
        <end position="969"/>
    </location>
</feature>
<evidence type="ECO:0000256" key="1">
    <source>
        <dbReference type="SAM" id="MobiDB-lite"/>
    </source>
</evidence>
<feature type="compositionally biased region" description="Basic and acidic residues" evidence="1">
    <location>
        <begin position="733"/>
        <end position="753"/>
    </location>
</feature>
<name>A0A3Q7T2L2_VULVU</name>
<evidence type="ECO:0000313" key="4">
    <source>
        <dbReference type="Proteomes" id="UP001652641"/>
    </source>
</evidence>
<feature type="region of interest" description="Disordered" evidence="1">
    <location>
        <begin position="1022"/>
        <end position="1045"/>
    </location>
</feature>
<feature type="chain" id="PRO_5045784515" evidence="2">
    <location>
        <begin position="21"/>
        <end position="1045"/>
    </location>
</feature>
<sequence length="1045" mass="116039">MWDRRLLRLALLQQLRAVYGIKVKSGRGQSDRRIHETAAAETGGKIFGVPFNALPHSVVPEYGHIPSFLVDACTSLEKYIHTEGLFRKSGSVIRLRALKNKLDHGESCLSSAPPCDVAGLLKQFFRELPEPILPADLHEALFKAQQLGTEEKNKATILLSCLMADHTIDVLRYFFNFLRNVSLRSSENKMDSSNLAVIFAPNLLQTSEGHEKMSANTEKKLRLQVAVVQTLIDYASDIGHVPDFIQEKIPVMLGLDGLCATPSLEGCEEGECESPGECKRKRRQSVGDFVSGALSKLKSNRTPSVTPQQEKNVETLTVILCCDIANYIGYKEPKIVAQLSISPTILTPNAKRKLPVDSSHGFSSKKRKSIKHNFNFEFLPANLFSSSSTPVSVPFDTSPEGSSQNSLSPVAISGNHLISTGVLRRSKRIASKKVCRVESGKTGCFSPKISRKEKVRRSLRLKFSLGKSSKEINGCSGVDRYENVGRRLANQQSLKNRIESVKTGLLFSPDIDERLTKKGSKKISKSEGNLLTPEHLDGTSYQMSWTAPSNSSFQEIATNEASPVKGNLKVESTSLEPDTTVEKSSIGSYELTPSTLHDKHNINVTRSSFSGDENNLTTETLVKIQRAFSESGSNFHELINHRQSSVTNLGKVKLNETPSIEYSPEKNLFETNDLTVIESNEHQTSTDENSLSEQVISLHQTQKLDRETTITCYSTHMKIEHEKSTHSNIPRDNSVKPELPSDEHIENQQSTRDKLNTQLKENENMIEENLLECAAPREDAADTCSSEQITCNITNLPKPRPVRIVKQQSLVETCHTTISESSQMTEHGRVSDHIQWFNKLSLTESNRTKVRSPLKFQRTPVRQSVRRINSLLEYSRQPVRHKLASLGDAASPLVKSVSCDGALSSGVGSTSKDYLISYTKSGPKEQKFTACEQPDVDAISRSGMESTSQSSSKMKRHPDSMKASRRSTRVCKQEVISDGQIKIPLDDLTNHDILKSVVNNNTGFSPGINRVLKKPSEKERVWYKGSPKNPFGKAQLLPTSKPVDL</sequence>
<proteinExistence type="predicted"/>
<dbReference type="GO" id="GO:0005096">
    <property type="term" value="F:GTPase activator activity"/>
    <property type="evidence" value="ECO:0007669"/>
    <property type="project" value="UniProtKB-KW"/>
</dbReference>
<dbReference type="CTD" id="9824"/>
<dbReference type="GO" id="GO:0005634">
    <property type="term" value="C:nucleus"/>
    <property type="evidence" value="ECO:0007669"/>
    <property type="project" value="UniProtKB-SubCell"/>
</dbReference>
<organism evidence="4 5">
    <name type="scientific">Vulpes vulpes</name>
    <name type="common">Red fox</name>
    <dbReference type="NCBI Taxonomy" id="9627"/>
    <lineage>
        <taxon>Eukaryota</taxon>
        <taxon>Metazoa</taxon>
        <taxon>Chordata</taxon>
        <taxon>Craniata</taxon>
        <taxon>Vertebrata</taxon>
        <taxon>Euteleostomi</taxon>
        <taxon>Mammalia</taxon>
        <taxon>Eutheria</taxon>
        <taxon>Laurasiatheria</taxon>
        <taxon>Carnivora</taxon>
        <taxon>Caniformia</taxon>
        <taxon>Canidae</taxon>
        <taxon>Vulpes</taxon>
    </lineage>
</organism>
<evidence type="ECO:0000259" key="3">
    <source>
        <dbReference type="PROSITE" id="PS50238"/>
    </source>
</evidence>
<feature type="signal peptide" evidence="2">
    <location>
        <begin position="1"/>
        <end position="20"/>
    </location>
</feature>